<comment type="caution">
    <text evidence="1">The sequence shown here is derived from an EMBL/GenBank/DDBJ whole genome shotgun (WGS) entry which is preliminary data.</text>
</comment>
<keyword evidence="2" id="KW-1185">Reference proteome</keyword>
<name>A0ABU6DV41_9GAMM</name>
<dbReference type="RefSeq" id="WP_195772759.1">
    <property type="nucleotide sequence ID" value="NZ_VTDN01000013.1"/>
</dbReference>
<accession>A0ABU6DV41</accession>
<proteinExistence type="predicted"/>
<protein>
    <submittedName>
        <fullName evidence="1">Uncharacterized protein</fullName>
    </submittedName>
</protein>
<reference evidence="1 2" key="1">
    <citation type="submission" date="2019-08" db="EMBL/GenBank/DDBJ databases">
        <title>Five species of Acinetobacter isolated from floral nectar and animal pollinators.</title>
        <authorList>
            <person name="Hendry T.A."/>
        </authorList>
    </citation>
    <scope>NUCLEOTIDE SEQUENCE [LARGE SCALE GENOMIC DNA]</scope>
    <source>
        <strain evidence="1 2">MD18.27</strain>
    </source>
</reference>
<dbReference type="EMBL" id="VTDN01000013">
    <property type="protein sequence ID" value="MEB5477719.1"/>
    <property type="molecule type" value="Genomic_DNA"/>
</dbReference>
<sequence>MKTVVKYIVLKSKEYQLGSPLHEVELKASANYFDEIPDVVEHQNHKFKVLSKELNRKKIFEDEIEEIQHIIVKMVALET</sequence>
<evidence type="ECO:0000313" key="1">
    <source>
        <dbReference type="EMBL" id="MEB5477719.1"/>
    </source>
</evidence>
<evidence type="ECO:0000313" key="2">
    <source>
        <dbReference type="Proteomes" id="UP001339883"/>
    </source>
</evidence>
<organism evidence="1 2">
    <name type="scientific">Acinetobacter pollinis</name>
    <dbReference type="NCBI Taxonomy" id="2605270"/>
    <lineage>
        <taxon>Bacteria</taxon>
        <taxon>Pseudomonadati</taxon>
        <taxon>Pseudomonadota</taxon>
        <taxon>Gammaproteobacteria</taxon>
        <taxon>Moraxellales</taxon>
        <taxon>Moraxellaceae</taxon>
        <taxon>Acinetobacter</taxon>
    </lineage>
</organism>
<gene>
    <name evidence="1" type="ORF">I2F25_11815</name>
</gene>
<dbReference type="Proteomes" id="UP001339883">
    <property type="component" value="Unassembled WGS sequence"/>
</dbReference>